<accession>A0A8S5PTW9</accession>
<sequence>MLQTYLDFWCDIKDKTSEEIITTLYYRIKKANIEEDLTVDFNVTPEVSTFRYDVNGNYTIEESEKNRGLGFNLTWAEGSGTIYSVRWYMKDANGDIHTITELVENKYQPINSMIDTIWIADSTTNLLNFTIKSRYKNNYVNNTVYLEITDKTNQKVYLYEKTFIFVKDGD</sequence>
<evidence type="ECO:0000313" key="1">
    <source>
        <dbReference type="EMBL" id="DAE09708.1"/>
    </source>
</evidence>
<dbReference type="EMBL" id="BK015491">
    <property type="protein sequence ID" value="DAE09708.1"/>
    <property type="molecule type" value="Genomic_DNA"/>
</dbReference>
<organism evidence="1">
    <name type="scientific">Myoviridae sp. ctjhW4</name>
    <dbReference type="NCBI Taxonomy" id="2825162"/>
    <lineage>
        <taxon>Viruses</taxon>
        <taxon>Duplodnaviria</taxon>
        <taxon>Heunggongvirae</taxon>
        <taxon>Uroviricota</taxon>
        <taxon>Caudoviricetes</taxon>
    </lineage>
</organism>
<protein>
    <submittedName>
        <fullName evidence="1">Uncharacterized protein</fullName>
    </submittedName>
</protein>
<reference evidence="1" key="1">
    <citation type="journal article" date="2021" name="Proc. Natl. Acad. Sci. U.S.A.">
        <title>A Catalog of Tens of Thousands of Viruses from Human Metagenomes Reveals Hidden Associations with Chronic Diseases.</title>
        <authorList>
            <person name="Tisza M.J."/>
            <person name="Buck C.B."/>
        </authorList>
    </citation>
    <scope>NUCLEOTIDE SEQUENCE</scope>
    <source>
        <strain evidence="1">CtjhW4</strain>
    </source>
</reference>
<proteinExistence type="predicted"/>
<name>A0A8S5PTW9_9CAUD</name>